<keyword evidence="1" id="KW-0472">Membrane</keyword>
<name>A0A1L8CTC6_9THEO</name>
<dbReference type="InterPro" id="IPR027981">
    <property type="entry name" value="DUF4446"/>
</dbReference>
<dbReference type="STRING" id="870242.cpu_05890"/>
<dbReference type="EMBL" id="BDJK01000009">
    <property type="protein sequence ID" value="GAV22079.1"/>
    <property type="molecule type" value="Genomic_DNA"/>
</dbReference>
<dbReference type="Proteomes" id="UP000187485">
    <property type="component" value="Unassembled WGS sequence"/>
</dbReference>
<gene>
    <name evidence="2" type="ORF">cpu_05890</name>
</gene>
<dbReference type="Pfam" id="PF14584">
    <property type="entry name" value="DUF4446"/>
    <property type="match status" value="1"/>
</dbReference>
<proteinExistence type="predicted"/>
<protein>
    <recommendedName>
        <fullName evidence="4">DUF4446 domain-containing protein</fullName>
    </recommendedName>
</protein>
<sequence length="164" mass="18463">MLNFTTLMRPEVILGVFGLNLIFFLLLLNLYVKTVKLRRELKNLLQGNSGQNLENILLDLARDNELLKGEVTNLKKYTEDLNQRLLLAVQKVGMVRYKALPELGSELSFSVAFLDANNNGVVITSLYGREQCLVYGKPVEQGASIYPLTEEEQKAIGKAMEEGR</sequence>
<organism evidence="2 3">
    <name type="scientific">Carboxydothermus pertinax</name>
    <dbReference type="NCBI Taxonomy" id="870242"/>
    <lineage>
        <taxon>Bacteria</taxon>
        <taxon>Bacillati</taxon>
        <taxon>Bacillota</taxon>
        <taxon>Clostridia</taxon>
        <taxon>Thermoanaerobacterales</taxon>
        <taxon>Thermoanaerobacteraceae</taxon>
        <taxon>Carboxydothermus</taxon>
    </lineage>
</organism>
<dbReference type="RefSeq" id="WP_075858520.1">
    <property type="nucleotide sequence ID" value="NZ_BDJK01000009.1"/>
</dbReference>
<comment type="caution">
    <text evidence="2">The sequence shown here is derived from an EMBL/GenBank/DDBJ whole genome shotgun (WGS) entry which is preliminary data.</text>
</comment>
<keyword evidence="1" id="KW-0812">Transmembrane</keyword>
<dbReference type="OrthoDB" id="5244042at2"/>
<evidence type="ECO:0000313" key="3">
    <source>
        <dbReference type="Proteomes" id="UP000187485"/>
    </source>
</evidence>
<evidence type="ECO:0008006" key="4">
    <source>
        <dbReference type="Google" id="ProtNLM"/>
    </source>
</evidence>
<reference evidence="3" key="1">
    <citation type="submission" date="2016-12" db="EMBL/GenBank/DDBJ databases">
        <title>Draft Genome Sequences od Carboxydothermus pertinax and islandicus, Hydrogenogenic Carboxydotrophic Bacteria.</title>
        <authorList>
            <person name="Fukuyama Y."/>
            <person name="Ohmae K."/>
            <person name="Yoneda Y."/>
            <person name="Yoshida T."/>
            <person name="Sako Y."/>
        </authorList>
    </citation>
    <scope>NUCLEOTIDE SEQUENCE [LARGE SCALE GENOMIC DNA]</scope>
    <source>
        <strain evidence="3">Ug1</strain>
    </source>
</reference>
<evidence type="ECO:0000313" key="2">
    <source>
        <dbReference type="EMBL" id="GAV22079.1"/>
    </source>
</evidence>
<evidence type="ECO:0000256" key="1">
    <source>
        <dbReference type="SAM" id="Phobius"/>
    </source>
</evidence>
<keyword evidence="3" id="KW-1185">Reference proteome</keyword>
<keyword evidence="1" id="KW-1133">Transmembrane helix</keyword>
<dbReference type="AlphaFoldDB" id="A0A1L8CTC6"/>
<feature type="transmembrane region" description="Helical" evidence="1">
    <location>
        <begin position="12"/>
        <end position="32"/>
    </location>
</feature>
<accession>A0A1L8CTC6</accession>